<dbReference type="Pfam" id="PF19228">
    <property type="entry name" value="DUF5881"/>
    <property type="match status" value="1"/>
</dbReference>
<accession>A0A167RPU2</accession>
<reference evidence="1 2" key="1">
    <citation type="journal article" date="2016" name="Genome Announc.">
        <title>Complete Genome Sequence of a New Megavirus Family Member Isolated from an Inland Water Lake for the First Time in India.</title>
        <authorList>
            <person name="Chatterjee A."/>
            <person name="Ali F."/>
            <person name="Bange D."/>
            <person name="Kondabagil K."/>
        </authorList>
    </citation>
    <scope>NUCLEOTIDE SEQUENCE [LARGE SCALE GENOMIC DNA]</scope>
    <source>
        <strain evidence="1">1</strain>
    </source>
</reference>
<dbReference type="KEGG" id="vg:80513341"/>
<dbReference type="GeneID" id="80513341"/>
<sequence length="264" mass="30672">MYLLPVNKFNFTILAMLLIMIIPQISSLSPKLECPPPTYYPRDIINSLWAGPHSYEGTLIVSGSVQIDTTGEFDFHKIANLTGTIVQYYSEDIGTFVADYYLHIEGIPTFILNFTLTLTEYDKTTRYNQYCMRFDPEYTVSQYVEGNSINSGFFYSVYYHRTQSDKLNDFNYGDVSGTEYFMFDQSRINSVNSLSYFNPNATLSTITWYNYHKISNESIHPISDLDVKKREKYNSPLVNIGQLVIPLDIIDDKYKYLFHDKIMK</sequence>
<dbReference type="RefSeq" id="YP_010776730.1">
    <property type="nucleotide sequence ID" value="NC_075034.1"/>
</dbReference>
<protein>
    <submittedName>
        <fullName evidence="1">Uncharacterized protein</fullName>
    </submittedName>
</protein>
<evidence type="ECO:0000313" key="2">
    <source>
        <dbReference type="Proteomes" id="UP000241365"/>
    </source>
</evidence>
<keyword evidence="2" id="KW-1185">Reference proteome</keyword>
<dbReference type="InterPro" id="IPR045327">
    <property type="entry name" value="DUF5881"/>
</dbReference>
<organism evidence="1 2">
    <name type="scientific">Powai lake megavirus</name>
    <dbReference type="NCBI Taxonomy" id="1842663"/>
    <lineage>
        <taxon>Viruses</taxon>
        <taxon>Varidnaviria</taxon>
        <taxon>Bamfordvirae</taxon>
        <taxon>Nucleocytoviricota</taxon>
        <taxon>Megaviricetes</taxon>
        <taxon>Imitervirales</taxon>
        <taxon>Mimiviridae</taxon>
        <taxon>Megamimivirinae</taxon>
        <taxon>Megavirus</taxon>
        <taxon>Megavirus powaiense</taxon>
    </lineage>
</organism>
<name>A0A167RPU2_9VIRU</name>
<proteinExistence type="predicted"/>
<dbReference type="EMBL" id="KU877344">
    <property type="protein sequence ID" value="ANB50979.1"/>
    <property type="molecule type" value="Genomic_DNA"/>
</dbReference>
<dbReference type="Proteomes" id="UP000241365">
    <property type="component" value="Segment"/>
</dbReference>
<evidence type="ECO:0000313" key="1">
    <source>
        <dbReference type="EMBL" id="ANB50979.1"/>
    </source>
</evidence>